<keyword evidence="3" id="KW-1185">Reference proteome</keyword>
<dbReference type="Proteomes" id="UP001235939">
    <property type="component" value="Chromosome 18"/>
</dbReference>
<sequence>METQGNFENLKTLKELRTPRRIIFTKKINEVLEELRRVSPDEDLLMKKKEFIVQHYQQIKEYNRKIEIEIIRTEEHDEKAVLKELESSTHYEEMYIDVLVEINKVLEAKTEEKRAMSEAGGEGSRRALLRLPKMELPCFDGDLEGWISWWSRFKRIHEDRELDDDEKMHYLVQAMVPGSRAHRLLGAYTHTGKNYESAIGALKGRFGDRKLLIELYLRKLINLVVLNARRQSANLDRLYDEISAYLQSLESLSIPSEYLEVFLFPLVESCLPTEIMQVWQRTPEAGYGRDDEQELEQGKGDRLKALMGFLRAEIKAQQRMNFSRLGVGENNPNCMFRKIKSTNIQKDHFRPRTSRKKPKCIFCDGMSHENWKCFKIGRMTREEQLKKMSDAGVCFKCLKGNHLRRDCRTKIICQNCGGPHYLIFCRGNTSRRDSIAEDGDSSREIKNNSSVQNQQSTVLLAQSCASEILLMTVRAKICSSETSKVINVLLDSGSQYSFIKESLAKELGLEKLGERKLTKCLFGGRQTREEKHSLYSLFITNLLKEEAIQVRAMGQRMICDRVPTLTAGTWMRDLDKRGVTIIRKKNVETSEVDLLLGADNLGKIWTDQVVCLEDGLTAIKTKIGWSIFGEIPLRESLASEYASPVFLTMSHKIKDLWDLEMLGVRDPVENISQREKNRDIKSHFIEKIIKRDDGHYSVSLPWKEGCEDIPSNFHVAQKRLERCVNKLTTQGRLEDYSKIFTEWEQENIIERIHDDNKTVGHYLPHRPVFKETNETTPIRPVYDASCRSIKGMSLNDCLETGPNLLERIPNILIRFRENKIGISADIRKAFQMIEVNPEDRKYLKFIWRNISGSVTFQHTRVVFGLTSSPFILGAVIEHHLKSVTDENFYLAQRLLRSFYVDNCLTSLNKESDIVHFKEKASEIMNRAGMELRQWETAETFNPREGQDAKVLGLLWNRKTDTLNCMINPEILPSLITRRVILSLVQKLFDPRVLFTSGWDNPLEEDISQEFKDWYEQLSHLKDSRIPRYICVGWAESLELHVFCDASKEAFATVAYMRSQMKEGVKLSFIWSKARVAPLGKISIPRLELMACLIGARLAGCILESLTVRCQLYLWTDSSTALSWIRKNCNWNIFVKNRVDEIQKTTKVSNWRFVPGFKNPADLPSRGSKIGQFLRSKWWEGPDWLRLSREFWPSEEPIIDETEVLKEQRKTTLVEIVIKPITHGMFKKFSEFQSNVRLLAWMTRYINKCRKASNQKGELTIEEIEYSERKLIQLIQREVFDLGSLKFNNLKIVRNAGELCSVETKLILGDFPENFKYPVLLPSSHFLSEQLVRQVHKKLGHAGVLVTLSKLREKYWILRGRKTVSRILRQCVICRRYSAKPGSVEAAPLPTNRIHLGKPFQVTGIDLFGPLLLRNNTKTWVALFTCGVYRAVHMEVIQGLDTPSFLMALRRFISRRGRPLVIYSDNGTNFAKTNKLLSHIDWDQMSNYSSAQKIIWKFNPPVSPWWGGFWERLIRIIKGIIKRILGNKKLKFVQLETQICHIEAIVNERPLTYMSEDSDDFRPLTPALFLQVNDDNTFPELDHLCRKNLVGKYKNLQTLKGELKKRFYKEYLGELVQKKEDSDTRAITAGEVVYVGNDSQKRINWPLGLVKKVYPGEDGNCRVAKVRIKSGEIVRPIQRLYPLEIHSSDMEACGVQNLGKASSSLGHDDK</sequence>
<proteinExistence type="predicted"/>
<dbReference type="Pfam" id="PF18701">
    <property type="entry name" value="DUF5641"/>
    <property type="match status" value="1"/>
</dbReference>
<dbReference type="Pfam" id="PF03564">
    <property type="entry name" value="DUF1759"/>
    <property type="match status" value="1"/>
</dbReference>
<dbReference type="InterPro" id="IPR040676">
    <property type="entry name" value="DUF5641"/>
</dbReference>
<dbReference type="Pfam" id="PF17921">
    <property type="entry name" value="Integrase_H2C2"/>
    <property type="match status" value="1"/>
</dbReference>
<dbReference type="PANTHER" id="PTHR47331:SF1">
    <property type="entry name" value="GAG-LIKE PROTEIN"/>
    <property type="match status" value="1"/>
</dbReference>
<dbReference type="Gene3D" id="1.10.340.70">
    <property type="match status" value="1"/>
</dbReference>
<dbReference type="InterPro" id="IPR021109">
    <property type="entry name" value="Peptidase_aspartic_dom_sf"/>
</dbReference>
<evidence type="ECO:0000313" key="2">
    <source>
        <dbReference type="EMBL" id="UYV79836.1"/>
    </source>
</evidence>
<dbReference type="InterPro" id="IPR012337">
    <property type="entry name" value="RNaseH-like_sf"/>
</dbReference>
<dbReference type="InterPro" id="IPR041588">
    <property type="entry name" value="Integrase_H2C2"/>
</dbReference>
<reference evidence="2 3" key="1">
    <citation type="submission" date="2022-01" db="EMBL/GenBank/DDBJ databases">
        <title>A chromosomal length assembly of Cordylochernes scorpioides.</title>
        <authorList>
            <person name="Zeh D."/>
            <person name="Zeh J."/>
        </authorList>
    </citation>
    <scope>NUCLEOTIDE SEQUENCE [LARGE SCALE GENOMIC DNA]</scope>
    <source>
        <strain evidence="2">IN4F17</strain>
        <tissue evidence="2">Whole Body</tissue>
    </source>
</reference>
<dbReference type="SUPFAM" id="SSF56672">
    <property type="entry name" value="DNA/RNA polymerases"/>
    <property type="match status" value="1"/>
</dbReference>
<accession>A0ABY6LFC6</accession>
<protein>
    <recommendedName>
        <fullName evidence="1">Integrase catalytic domain-containing protein</fullName>
    </recommendedName>
</protein>
<dbReference type="InterPro" id="IPR043128">
    <property type="entry name" value="Rev_trsase/Diguanyl_cyclase"/>
</dbReference>
<dbReference type="Gene3D" id="3.30.420.10">
    <property type="entry name" value="Ribonuclease H-like superfamily/Ribonuclease H"/>
    <property type="match status" value="1"/>
</dbReference>
<dbReference type="InterPro" id="IPR043502">
    <property type="entry name" value="DNA/RNA_pol_sf"/>
</dbReference>
<dbReference type="PANTHER" id="PTHR47331">
    <property type="entry name" value="PHD-TYPE DOMAIN-CONTAINING PROTEIN"/>
    <property type="match status" value="1"/>
</dbReference>
<evidence type="ECO:0000313" key="3">
    <source>
        <dbReference type="Proteomes" id="UP001235939"/>
    </source>
</evidence>
<dbReference type="InterPro" id="IPR008042">
    <property type="entry name" value="Retrotrans_Pao"/>
</dbReference>
<gene>
    <name evidence="2" type="ORF">LAZ67_18000871</name>
</gene>
<dbReference type="InterPro" id="IPR001584">
    <property type="entry name" value="Integrase_cat-core"/>
</dbReference>
<dbReference type="InterPro" id="IPR000477">
    <property type="entry name" value="RT_dom"/>
</dbReference>
<dbReference type="Gene3D" id="2.40.70.10">
    <property type="entry name" value="Acid Proteases"/>
    <property type="match status" value="1"/>
</dbReference>
<dbReference type="InterPro" id="IPR005312">
    <property type="entry name" value="DUF1759"/>
</dbReference>
<dbReference type="SUPFAM" id="SSF53098">
    <property type="entry name" value="Ribonuclease H-like"/>
    <property type="match status" value="1"/>
</dbReference>
<dbReference type="Pfam" id="PF00078">
    <property type="entry name" value="RVT_1"/>
    <property type="match status" value="1"/>
</dbReference>
<dbReference type="Gene3D" id="3.30.70.270">
    <property type="match status" value="1"/>
</dbReference>
<dbReference type="Gene3D" id="3.10.10.10">
    <property type="entry name" value="HIV Type 1 Reverse Transcriptase, subunit A, domain 1"/>
    <property type="match status" value="1"/>
</dbReference>
<organism evidence="2 3">
    <name type="scientific">Cordylochernes scorpioides</name>
    <dbReference type="NCBI Taxonomy" id="51811"/>
    <lineage>
        <taxon>Eukaryota</taxon>
        <taxon>Metazoa</taxon>
        <taxon>Ecdysozoa</taxon>
        <taxon>Arthropoda</taxon>
        <taxon>Chelicerata</taxon>
        <taxon>Arachnida</taxon>
        <taxon>Pseudoscorpiones</taxon>
        <taxon>Cheliferoidea</taxon>
        <taxon>Chernetidae</taxon>
        <taxon>Cordylochernes</taxon>
    </lineage>
</organism>
<evidence type="ECO:0000259" key="1">
    <source>
        <dbReference type="PROSITE" id="PS50994"/>
    </source>
</evidence>
<dbReference type="Pfam" id="PF05380">
    <property type="entry name" value="Peptidase_A17"/>
    <property type="match status" value="1"/>
</dbReference>
<dbReference type="InterPro" id="IPR036397">
    <property type="entry name" value="RNaseH_sf"/>
</dbReference>
<name>A0ABY6LFC6_9ARAC</name>
<feature type="domain" description="Integrase catalytic" evidence="1">
    <location>
        <begin position="1394"/>
        <end position="1573"/>
    </location>
</feature>
<dbReference type="EMBL" id="CP092880">
    <property type="protein sequence ID" value="UYV79836.1"/>
    <property type="molecule type" value="Genomic_DNA"/>
</dbReference>
<dbReference type="PROSITE" id="PS50994">
    <property type="entry name" value="INTEGRASE"/>
    <property type="match status" value="1"/>
</dbReference>